<feature type="domain" description="UspA" evidence="3">
    <location>
        <begin position="3"/>
        <end position="147"/>
    </location>
</feature>
<dbReference type="eggNOG" id="COG0589">
    <property type="taxonomic scope" value="Bacteria"/>
</dbReference>
<dbReference type="InterPro" id="IPR006015">
    <property type="entry name" value="Universal_stress_UspA"/>
</dbReference>
<dbReference type="RefSeq" id="WP_008519860.1">
    <property type="nucleotide sequence ID" value="NZ_CM001376.1"/>
</dbReference>
<dbReference type="InterPro" id="IPR006016">
    <property type="entry name" value="UspA"/>
</dbReference>
<keyword evidence="5" id="KW-1185">Reference proteome</keyword>
<comment type="similarity">
    <text evidence="1 2">Belongs to the universal stress protein A family.</text>
</comment>
<dbReference type="EMBL" id="CM001376">
    <property type="protein sequence ID" value="EHM13944.1"/>
    <property type="molecule type" value="Genomic_DNA"/>
</dbReference>
<dbReference type="InterPro" id="IPR014729">
    <property type="entry name" value="Rossmann-like_a/b/a_fold"/>
</dbReference>
<evidence type="ECO:0000256" key="2">
    <source>
        <dbReference type="PIRNR" id="PIRNR006276"/>
    </source>
</evidence>
<name>H0UJP6_9BACT</name>
<gene>
    <name evidence="4" type="ORF">JonanDRAFT_1585</name>
</gene>
<dbReference type="CDD" id="cd00293">
    <property type="entry name" value="USP-like"/>
    <property type="match status" value="1"/>
</dbReference>
<dbReference type="Gene3D" id="3.40.50.620">
    <property type="entry name" value="HUPs"/>
    <property type="match status" value="1"/>
</dbReference>
<protein>
    <recommendedName>
        <fullName evidence="2">Universal stress protein</fullName>
    </recommendedName>
</protein>
<dbReference type="OrthoDB" id="9789668at2"/>
<dbReference type="PRINTS" id="PR01438">
    <property type="entry name" value="UNVRSLSTRESS"/>
</dbReference>
<organism evidence="4 5">
    <name type="scientific">Jonquetella anthropi DSM 22815</name>
    <dbReference type="NCBI Taxonomy" id="885272"/>
    <lineage>
        <taxon>Bacteria</taxon>
        <taxon>Thermotogati</taxon>
        <taxon>Synergistota</taxon>
        <taxon>Synergistia</taxon>
        <taxon>Synergistales</taxon>
        <taxon>Dethiosulfovibrionaceae</taxon>
        <taxon>Jonquetella</taxon>
    </lineage>
</organism>
<evidence type="ECO:0000313" key="5">
    <source>
        <dbReference type="Proteomes" id="UP000003806"/>
    </source>
</evidence>
<dbReference type="Pfam" id="PF00582">
    <property type="entry name" value="Usp"/>
    <property type="match status" value="1"/>
</dbReference>
<dbReference type="PANTHER" id="PTHR46268">
    <property type="entry name" value="STRESS RESPONSE PROTEIN NHAX"/>
    <property type="match status" value="1"/>
</dbReference>
<dbReference type="SUPFAM" id="SSF52402">
    <property type="entry name" value="Adenine nucleotide alpha hydrolases-like"/>
    <property type="match status" value="1"/>
</dbReference>
<dbReference type="HOGENOM" id="CLU_049301_11_2_0"/>
<dbReference type="AlphaFoldDB" id="H0UJP6"/>
<sequence length="157" mass="16976">MTVRKILIAVDLSALASDVIRYGCRIATSLKAKVKVIHAVPNVATWKGYEPSLPASLEEEMTQTAKTKLQGYIDDAKAAEPDVTDCIEDVAVLAGNPTLMICTTASDEKFDMIVVGYRGHSALERLLVGSTASNVIRYASTSVLLYRPDETEEPAKS</sequence>
<evidence type="ECO:0000256" key="1">
    <source>
        <dbReference type="ARBA" id="ARBA00008791"/>
    </source>
</evidence>
<dbReference type="PIRSF" id="PIRSF006276">
    <property type="entry name" value="UspA"/>
    <property type="match status" value="1"/>
</dbReference>
<dbReference type="STRING" id="885272.JonanDRAFT_1585"/>
<dbReference type="GO" id="GO:0005737">
    <property type="term" value="C:cytoplasm"/>
    <property type="evidence" value="ECO:0007669"/>
    <property type="project" value="UniProtKB-SubCell"/>
</dbReference>
<reference evidence="4 5" key="1">
    <citation type="submission" date="2011-11" db="EMBL/GenBank/DDBJ databases">
        <title>The Noncontiguous Finished genome of Jonquetella anthropi DSM 22815.</title>
        <authorList>
            <consortium name="US DOE Joint Genome Institute (JGI-PGF)"/>
            <person name="Lucas S."/>
            <person name="Copeland A."/>
            <person name="Lapidus A."/>
            <person name="Glavina del Rio T."/>
            <person name="Dalin E."/>
            <person name="Tice H."/>
            <person name="Bruce D."/>
            <person name="Goodwin L."/>
            <person name="Pitluck S."/>
            <person name="Peters L."/>
            <person name="Mikhailova N."/>
            <person name="Held B."/>
            <person name="Kyrpides N."/>
            <person name="Mavromatis K."/>
            <person name="Ivanova N."/>
            <person name="Markowitz V."/>
            <person name="Cheng J.-F."/>
            <person name="Hugenholtz P."/>
            <person name="Woyke T."/>
            <person name="Wu D."/>
            <person name="Gronow S."/>
            <person name="Wellnitz S."/>
            <person name="Brambilla E."/>
            <person name="Klenk H.-P."/>
            <person name="Eisen J.A."/>
        </authorList>
    </citation>
    <scope>NUCLEOTIDE SEQUENCE [LARGE SCALE GENOMIC DNA]</scope>
    <source>
        <strain evidence="4 5">DSM 22815</strain>
    </source>
</reference>
<accession>H0UJP6</accession>
<evidence type="ECO:0000259" key="3">
    <source>
        <dbReference type="Pfam" id="PF00582"/>
    </source>
</evidence>
<dbReference type="PANTHER" id="PTHR46268:SF6">
    <property type="entry name" value="UNIVERSAL STRESS PROTEIN UP12"/>
    <property type="match status" value="1"/>
</dbReference>
<comment type="subcellular location">
    <subcellularLocation>
        <location evidence="2">Cytoplasm</location>
    </subcellularLocation>
</comment>
<keyword evidence="2" id="KW-0963">Cytoplasm</keyword>
<evidence type="ECO:0000313" key="4">
    <source>
        <dbReference type="EMBL" id="EHM13944.1"/>
    </source>
</evidence>
<proteinExistence type="inferred from homology"/>
<dbReference type="Proteomes" id="UP000003806">
    <property type="component" value="Chromosome"/>
</dbReference>